<name>A0AAD1ZT86_9LAMI</name>
<feature type="compositionally biased region" description="Polar residues" evidence="2">
    <location>
        <begin position="7"/>
        <end position="33"/>
    </location>
</feature>
<dbReference type="PANTHER" id="PTHR31807">
    <property type="entry name" value="AUGMIN FAMILY MEMBER"/>
    <property type="match status" value="1"/>
</dbReference>
<evidence type="ECO:0000256" key="2">
    <source>
        <dbReference type="SAM" id="MobiDB-lite"/>
    </source>
</evidence>
<reference evidence="3" key="1">
    <citation type="submission" date="2023-05" db="EMBL/GenBank/DDBJ databases">
        <authorList>
            <person name="Huff M."/>
        </authorList>
    </citation>
    <scope>NUCLEOTIDE SEQUENCE</scope>
</reference>
<evidence type="ECO:0008006" key="5">
    <source>
        <dbReference type="Google" id="ProtNLM"/>
    </source>
</evidence>
<dbReference type="GO" id="GO:0008017">
    <property type="term" value="F:microtubule binding"/>
    <property type="evidence" value="ECO:0007669"/>
    <property type="project" value="TreeGrafter"/>
</dbReference>
<sequence length="228" mass="25427">MRPASPSKLSMMTSTPLRGTDSPTRIRNGAGNVSSDNNVSSMLSMMSFVTDAWRGKLEESRIFDAHDLRLLYNRQLQWGFVNARAEKSLLVQKVMAEEPYLRNWDLIDVDHSNAVSGAIKALEASIIRLPVVGGARANVQNVEEAISSAVDVMQAMAPSICSLLTKVELMNFLVSELANLSARVHSSLDECKDTLSIRFLPLQYQERAGRKRVSYLFWIEKAQNGWPP</sequence>
<feature type="region of interest" description="Disordered" evidence="2">
    <location>
        <begin position="1"/>
        <end position="33"/>
    </location>
</feature>
<gene>
    <name evidence="3" type="ORF">FPE_LOCUS22856</name>
</gene>
<protein>
    <recommendedName>
        <fullName evidence="5">QWRF motif-containing protein 7</fullName>
    </recommendedName>
</protein>
<keyword evidence="4" id="KW-1185">Reference proteome</keyword>
<dbReference type="InterPro" id="IPR007573">
    <property type="entry name" value="QWRF"/>
</dbReference>
<evidence type="ECO:0000313" key="4">
    <source>
        <dbReference type="Proteomes" id="UP000834106"/>
    </source>
</evidence>
<dbReference type="GO" id="GO:0051225">
    <property type="term" value="P:spindle assembly"/>
    <property type="evidence" value="ECO:0007669"/>
    <property type="project" value="TreeGrafter"/>
</dbReference>
<accession>A0AAD1ZT86</accession>
<dbReference type="AlphaFoldDB" id="A0AAD1ZT86"/>
<dbReference type="Pfam" id="PF04484">
    <property type="entry name" value="QWRF"/>
    <property type="match status" value="2"/>
</dbReference>
<dbReference type="GO" id="GO:0005880">
    <property type="term" value="C:nuclear microtubule"/>
    <property type="evidence" value="ECO:0007669"/>
    <property type="project" value="TreeGrafter"/>
</dbReference>
<dbReference type="GO" id="GO:0005737">
    <property type="term" value="C:cytoplasm"/>
    <property type="evidence" value="ECO:0007669"/>
    <property type="project" value="TreeGrafter"/>
</dbReference>
<proteinExistence type="inferred from homology"/>
<dbReference type="PANTHER" id="PTHR31807:SF2">
    <property type="entry name" value="PROTEIN SNOWY COTYLEDON 3"/>
    <property type="match status" value="1"/>
</dbReference>
<dbReference type="Proteomes" id="UP000834106">
    <property type="component" value="Chromosome 14"/>
</dbReference>
<dbReference type="EMBL" id="OU503049">
    <property type="protein sequence ID" value="CAI9775426.1"/>
    <property type="molecule type" value="Genomic_DNA"/>
</dbReference>
<evidence type="ECO:0000256" key="1">
    <source>
        <dbReference type="ARBA" id="ARBA00010016"/>
    </source>
</evidence>
<comment type="similarity">
    <text evidence="1">Belongs to the QWRF family.</text>
</comment>
<organism evidence="3 4">
    <name type="scientific">Fraxinus pennsylvanica</name>
    <dbReference type="NCBI Taxonomy" id="56036"/>
    <lineage>
        <taxon>Eukaryota</taxon>
        <taxon>Viridiplantae</taxon>
        <taxon>Streptophyta</taxon>
        <taxon>Embryophyta</taxon>
        <taxon>Tracheophyta</taxon>
        <taxon>Spermatophyta</taxon>
        <taxon>Magnoliopsida</taxon>
        <taxon>eudicotyledons</taxon>
        <taxon>Gunneridae</taxon>
        <taxon>Pentapetalae</taxon>
        <taxon>asterids</taxon>
        <taxon>lamiids</taxon>
        <taxon>Lamiales</taxon>
        <taxon>Oleaceae</taxon>
        <taxon>Oleeae</taxon>
        <taxon>Fraxinus</taxon>
    </lineage>
</organism>
<evidence type="ECO:0000313" key="3">
    <source>
        <dbReference type="EMBL" id="CAI9775426.1"/>
    </source>
</evidence>